<dbReference type="Pfam" id="PF00395">
    <property type="entry name" value="SLH"/>
    <property type="match status" value="2"/>
</dbReference>
<evidence type="ECO:0000259" key="3">
    <source>
        <dbReference type="PROSITE" id="PS51272"/>
    </source>
</evidence>
<reference evidence="4 5" key="1">
    <citation type="journal article" date="2019" name="Nat. Med.">
        <title>A library of human gut bacterial isolates paired with longitudinal multiomics data enables mechanistic microbiome research.</title>
        <authorList>
            <person name="Poyet M."/>
            <person name="Groussin M."/>
            <person name="Gibbons S.M."/>
            <person name="Avila-Pacheco J."/>
            <person name="Jiang X."/>
            <person name="Kearney S.M."/>
            <person name="Perrotta A.R."/>
            <person name="Berdy B."/>
            <person name="Zhao S."/>
            <person name="Lieberman T.D."/>
            <person name="Swanson P.K."/>
            <person name="Smith M."/>
            <person name="Roesemann S."/>
            <person name="Alexander J.E."/>
            <person name="Rich S.A."/>
            <person name="Livny J."/>
            <person name="Vlamakis H."/>
            <person name="Clish C."/>
            <person name="Bullock K."/>
            <person name="Deik A."/>
            <person name="Scott J."/>
            <person name="Pierce K.A."/>
            <person name="Xavier R.J."/>
            <person name="Alm E.J."/>
        </authorList>
    </citation>
    <scope>NUCLEOTIDE SEQUENCE [LARGE SCALE GENOMIC DNA]</scope>
    <source>
        <strain evidence="4 5">BIOML-A2</strain>
    </source>
</reference>
<dbReference type="InterPro" id="IPR001119">
    <property type="entry name" value="SLH_dom"/>
</dbReference>
<feature type="domain" description="SLH" evidence="3">
    <location>
        <begin position="548"/>
        <end position="606"/>
    </location>
</feature>
<dbReference type="RefSeq" id="WP_172697077.1">
    <property type="nucleotide sequence ID" value="NZ_WKPR01000002.1"/>
</dbReference>
<dbReference type="PROSITE" id="PS51272">
    <property type="entry name" value="SLH"/>
    <property type="match status" value="2"/>
</dbReference>
<proteinExistence type="predicted"/>
<dbReference type="PANTHER" id="PTHR37841">
    <property type="entry name" value="GLR2918 PROTEIN"/>
    <property type="match status" value="1"/>
</dbReference>
<dbReference type="InterPro" id="IPR032774">
    <property type="entry name" value="WG_beta_rep"/>
</dbReference>
<name>A0A6I2QW86_FLAPL</name>
<sequence length="606" mass="67403">MRRGNLLLCGIIAVVMLVPSCQAADSDVEYKRVPDWYCPPGLESYTEENGAMAPVLHEGGDWKYNFANQWGEILTTGYYDSIGDFSEGLAWVRLDGTFGYIDTIGATVVRLPGNVASCGDFHNGRAFIQEIDGKQYYIDRTGEIVYRAPENVYLAAEFDERGIAPAKDLQSDLYGYYNQAGHWEIPPQYESANSFKGDYAVFYENGKCGVIDRSGAIILPPEYETISTLSEGEPALFCIRAAPYEEWLFGLADSNGTILIEPQNEWLYRVPEYSCGYWVVGYRYRQYDPESGDYTDTPPNSLIDEKGNEIPLPYEVTDSQFYDGFLLVRDPERTAYLNTDLEEVLSLDISFEEYSASPLIDGIVAVTRDIGSHTYVIDQDGELICEMTDSRLHDNFGVFPEGTCWARTVSETEEGSFVYFDPRLKDYSSPWAAEEVAQAQTAGLVTESNDSYFTFRITRRRFAELMANLVEKTTGRSITPAPEGTFSDTDDLWVRKAAALGLVNGLDDGRFSPNGYINREQLAVMLHRTIEYLEDETGRSVLADAGGLESFTDAGQVSGWAADSLAALTASGILQGTSSATLSPKDTTTVEQAVLLTLRAYQEFSK</sequence>
<keyword evidence="2" id="KW-0732">Signal</keyword>
<feature type="chain" id="PRO_5038583616" description="SLH domain-containing protein" evidence="2">
    <location>
        <begin position="24"/>
        <end position="606"/>
    </location>
</feature>
<comment type="caution">
    <text evidence="4">The sequence shown here is derived from an EMBL/GenBank/DDBJ whole genome shotgun (WGS) entry which is preliminary data.</text>
</comment>
<dbReference type="PANTHER" id="PTHR37841:SF1">
    <property type="entry name" value="DUF3298 DOMAIN-CONTAINING PROTEIN"/>
    <property type="match status" value="1"/>
</dbReference>
<evidence type="ECO:0000313" key="5">
    <source>
        <dbReference type="Proteomes" id="UP000434475"/>
    </source>
</evidence>
<protein>
    <recommendedName>
        <fullName evidence="3">SLH domain-containing protein</fullName>
    </recommendedName>
</protein>
<dbReference type="Proteomes" id="UP000434475">
    <property type="component" value="Unassembled WGS sequence"/>
</dbReference>
<feature type="signal peptide" evidence="2">
    <location>
        <begin position="1"/>
        <end position="23"/>
    </location>
</feature>
<keyword evidence="1" id="KW-0677">Repeat</keyword>
<evidence type="ECO:0000256" key="2">
    <source>
        <dbReference type="SAM" id="SignalP"/>
    </source>
</evidence>
<evidence type="ECO:0000256" key="1">
    <source>
        <dbReference type="ARBA" id="ARBA00022737"/>
    </source>
</evidence>
<dbReference type="Pfam" id="PF14903">
    <property type="entry name" value="WG_beta_rep"/>
    <property type="match status" value="3"/>
</dbReference>
<organism evidence="4 5">
    <name type="scientific">Flavonifractor plautii</name>
    <name type="common">Fusobacterium plautii</name>
    <dbReference type="NCBI Taxonomy" id="292800"/>
    <lineage>
        <taxon>Bacteria</taxon>
        <taxon>Bacillati</taxon>
        <taxon>Bacillota</taxon>
        <taxon>Clostridia</taxon>
        <taxon>Eubacteriales</taxon>
        <taxon>Oscillospiraceae</taxon>
        <taxon>Flavonifractor</taxon>
    </lineage>
</organism>
<gene>
    <name evidence="4" type="ORF">GKE97_01435</name>
</gene>
<accession>A0A6I2QW86</accession>
<feature type="domain" description="SLH" evidence="3">
    <location>
        <begin position="477"/>
        <end position="540"/>
    </location>
</feature>
<evidence type="ECO:0000313" key="4">
    <source>
        <dbReference type="EMBL" id="MSB18175.1"/>
    </source>
</evidence>
<dbReference type="AlphaFoldDB" id="A0A6I2QW86"/>
<dbReference type="EMBL" id="WKPR01000002">
    <property type="protein sequence ID" value="MSB18175.1"/>
    <property type="molecule type" value="Genomic_DNA"/>
</dbReference>
<dbReference type="SUPFAM" id="SSF69360">
    <property type="entry name" value="Cell wall binding repeat"/>
    <property type="match status" value="1"/>
</dbReference>